<keyword evidence="4 7" id="KW-0812">Transmembrane</keyword>
<organism evidence="10 12">
    <name type="scientific">Moritella viscosa</name>
    <dbReference type="NCBI Taxonomy" id="80854"/>
    <lineage>
        <taxon>Bacteria</taxon>
        <taxon>Pseudomonadati</taxon>
        <taxon>Pseudomonadota</taxon>
        <taxon>Gammaproteobacteria</taxon>
        <taxon>Alteromonadales</taxon>
        <taxon>Moritellaceae</taxon>
        <taxon>Moritella</taxon>
    </lineage>
</organism>
<dbReference type="PANTHER" id="PTHR30576:SF21">
    <property type="entry name" value="UDP-GLUCOSE:UNDECAPRENYL-PHOSPHATE GLUCOSE-1-PHOSPHATE TRANSFERASE"/>
    <property type="match status" value="1"/>
</dbReference>
<dbReference type="SUPFAM" id="SSF51735">
    <property type="entry name" value="NAD(P)-binding Rossmann-fold domains"/>
    <property type="match status" value="1"/>
</dbReference>
<comment type="subcellular location">
    <subcellularLocation>
        <location evidence="1">Membrane</location>
        <topology evidence="1">Multi-pass membrane protein</topology>
    </subcellularLocation>
</comment>
<dbReference type="InterPro" id="IPR003362">
    <property type="entry name" value="Bact_transf"/>
</dbReference>
<reference evidence="10 12" key="1">
    <citation type="submission" date="2016-11" db="EMBL/GenBank/DDBJ databases">
        <authorList>
            <person name="Jaros S."/>
            <person name="Januszkiewicz K."/>
            <person name="Wedrychowicz H."/>
        </authorList>
    </citation>
    <scope>NUCLEOTIDE SEQUENCE [LARGE SCALE GENOMIC DNA]</scope>
    <source>
        <strain evidence="10">NVI 5450</strain>
    </source>
</reference>
<dbReference type="InterPro" id="IPR017475">
    <property type="entry name" value="EPS_sugar_tfrase"/>
</dbReference>
<name>A0A1K9ZKQ4_9GAMM</name>
<dbReference type="Pfam" id="PF13727">
    <property type="entry name" value="CoA_binding_3"/>
    <property type="match status" value="1"/>
</dbReference>
<feature type="transmembrane region" description="Helical" evidence="7">
    <location>
        <begin position="35"/>
        <end position="59"/>
    </location>
</feature>
<comment type="similarity">
    <text evidence="2">Belongs to the bacterial sugar transferase family.</text>
</comment>
<proteinExistence type="inferred from homology"/>
<feature type="domain" description="Bacterial sugar transferase" evidence="8">
    <location>
        <begin position="234"/>
        <end position="418"/>
    </location>
</feature>
<evidence type="ECO:0000256" key="2">
    <source>
        <dbReference type="ARBA" id="ARBA00006464"/>
    </source>
</evidence>
<protein>
    <submittedName>
        <fullName evidence="10">UDP-glucose lipid carrier transferase</fullName>
    </submittedName>
</protein>
<evidence type="ECO:0000256" key="7">
    <source>
        <dbReference type="SAM" id="Phobius"/>
    </source>
</evidence>
<dbReference type="AlphaFoldDB" id="A0A1K9ZKQ4"/>
<dbReference type="Proteomes" id="UP000183794">
    <property type="component" value="Unassembled WGS sequence"/>
</dbReference>
<sequence length="424" mass="48223">MTQEYIIVALTAAVVFLYIAEALNLYQSWRVGRFIAVLMTVVAVFISSFLILSGIGTWLEASFEFPSYVLNVWYFVAFLCCFTWRVLKYQWSVVRCKLGINLRKMAILGATSTGANLYHEISHCDEFGFDFVGFFDDRNAERLPKGMTVVSNISAGIFEAKNGSIDVLFIALPISAEKRIAEIINLLSDTTVDVYVLPAFMLSDVMHGRVTHVGKIDALSIFESPYLGAKVWLKRFEDIIVSLIAIILLSPVYLAIAITLKFTSPGPVLFKQSRYGLHGDKITVYKFRSMSVMESDGNVTQAIRGDKRVTPFGGFLRRSSLDELPQFFNVLMGDMSVVGPRPHAVSHNEEYRKLIQFYMLRHHVKPGITGWAQVSGWRGETDTLDKMQKRIEFDLYYILQWSIWFDFKIMLLTVLTCLKSENTY</sequence>
<dbReference type="InterPro" id="IPR017473">
    <property type="entry name" value="Undecaprenyl-P_gluc_Ptfrase"/>
</dbReference>
<dbReference type="InterPro" id="IPR036291">
    <property type="entry name" value="NAD(P)-bd_dom_sf"/>
</dbReference>
<dbReference type="NCBIfam" id="TIGR03025">
    <property type="entry name" value="EPS_sugtrans"/>
    <property type="match status" value="1"/>
</dbReference>
<dbReference type="Pfam" id="PF02397">
    <property type="entry name" value="Bac_transf"/>
    <property type="match status" value="1"/>
</dbReference>
<dbReference type="Gene3D" id="3.40.50.720">
    <property type="entry name" value="NAD(P)-binding Rossmann-like Domain"/>
    <property type="match status" value="1"/>
</dbReference>
<reference evidence="9 11" key="2">
    <citation type="submission" date="2016-11" db="EMBL/GenBank/DDBJ databases">
        <authorList>
            <person name="Klemetsen T."/>
        </authorList>
    </citation>
    <scope>NUCLEOTIDE SEQUENCE [LARGE SCALE GENOMIC DNA]</scope>
    <source>
        <strain evidence="9">MT 2528</strain>
    </source>
</reference>
<dbReference type="EMBL" id="FPLD01000102">
    <property type="protein sequence ID" value="SGZ12459.1"/>
    <property type="molecule type" value="Genomic_DNA"/>
</dbReference>
<keyword evidence="3 10" id="KW-0808">Transferase</keyword>
<evidence type="ECO:0000313" key="9">
    <source>
        <dbReference type="EMBL" id="SGY98513.1"/>
    </source>
</evidence>
<dbReference type="NCBIfam" id="TIGR03023">
    <property type="entry name" value="WcaJ_sugtrans"/>
    <property type="match status" value="1"/>
</dbReference>
<feature type="transmembrane region" description="Helical" evidence="7">
    <location>
        <begin position="6"/>
        <end position="23"/>
    </location>
</feature>
<gene>
    <name evidence="9" type="ORF">MT2528_3644</name>
    <name evidence="10" type="ORF">NVI5450_3840</name>
</gene>
<evidence type="ECO:0000313" key="10">
    <source>
        <dbReference type="EMBL" id="SGZ12459.1"/>
    </source>
</evidence>
<keyword evidence="11" id="KW-1185">Reference proteome</keyword>
<dbReference type="GO" id="GO:0089702">
    <property type="term" value="F:undecaprenyl-phosphate glucose phosphotransferase activity"/>
    <property type="evidence" value="ECO:0007669"/>
    <property type="project" value="TreeGrafter"/>
</dbReference>
<evidence type="ECO:0000256" key="5">
    <source>
        <dbReference type="ARBA" id="ARBA00022989"/>
    </source>
</evidence>
<evidence type="ECO:0000256" key="1">
    <source>
        <dbReference type="ARBA" id="ARBA00004141"/>
    </source>
</evidence>
<evidence type="ECO:0000259" key="8">
    <source>
        <dbReference type="Pfam" id="PF02397"/>
    </source>
</evidence>
<dbReference type="Proteomes" id="UP000182660">
    <property type="component" value="Unassembled WGS sequence"/>
</dbReference>
<dbReference type="GO" id="GO:0009242">
    <property type="term" value="P:colanic acid biosynthetic process"/>
    <property type="evidence" value="ECO:0007669"/>
    <property type="project" value="TreeGrafter"/>
</dbReference>
<evidence type="ECO:0000313" key="12">
    <source>
        <dbReference type="Proteomes" id="UP000183794"/>
    </source>
</evidence>
<keyword evidence="5 7" id="KW-1133">Transmembrane helix</keyword>
<dbReference type="GO" id="GO:0016020">
    <property type="term" value="C:membrane"/>
    <property type="evidence" value="ECO:0007669"/>
    <property type="project" value="UniProtKB-SubCell"/>
</dbReference>
<evidence type="ECO:0000313" key="11">
    <source>
        <dbReference type="Proteomes" id="UP000182660"/>
    </source>
</evidence>
<dbReference type="EMBL" id="FPLJ01000079">
    <property type="protein sequence ID" value="SGY98513.1"/>
    <property type="molecule type" value="Genomic_DNA"/>
</dbReference>
<evidence type="ECO:0000256" key="6">
    <source>
        <dbReference type="ARBA" id="ARBA00023136"/>
    </source>
</evidence>
<dbReference type="PANTHER" id="PTHR30576">
    <property type="entry name" value="COLANIC BIOSYNTHESIS UDP-GLUCOSE LIPID CARRIER TRANSFERASE"/>
    <property type="match status" value="1"/>
</dbReference>
<evidence type="ECO:0000256" key="3">
    <source>
        <dbReference type="ARBA" id="ARBA00022679"/>
    </source>
</evidence>
<feature type="transmembrane region" description="Helical" evidence="7">
    <location>
        <begin position="65"/>
        <end position="87"/>
    </location>
</feature>
<keyword evidence="6 7" id="KW-0472">Membrane</keyword>
<feature type="transmembrane region" description="Helical" evidence="7">
    <location>
        <begin position="239"/>
        <end position="260"/>
    </location>
</feature>
<evidence type="ECO:0000256" key="4">
    <source>
        <dbReference type="ARBA" id="ARBA00022692"/>
    </source>
</evidence>
<accession>A0A1K9ZKQ4</accession>